<dbReference type="Proteomes" id="UP000007800">
    <property type="component" value="Unassembled WGS sequence"/>
</dbReference>
<keyword evidence="2" id="KW-1185">Reference proteome</keyword>
<sequence length="203" mass="21822">MKKHAVTNVAAMLGRRGYMVTNRSTLLRKPLISRAVLIFNRNLSGLVAKARTLVKAAEKDGDTVVSEWQQIHAEFPKYYLLAPIPQLGAFLALLHSGYSGSDNDTLRKVVGNTETVYKLLSRLVVVEEGGSSVAPIDELGTLLTESCGKVTDLIEVLAAHSAVVTSSSAVETTADVQDGIASVSMTVMVCVGFRVSYSSCRVY</sequence>
<organism evidence="2">
    <name type="scientific">Perkinsus marinus (strain ATCC 50983 / TXsc)</name>
    <dbReference type="NCBI Taxonomy" id="423536"/>
    <lineage>
        <taxon>Eukaryota</taxon>
        <taxon>Sar</taxon>
        <taxon>Alveolata</taxon>
        <taxon>Perkinsozoa</taxon>
        <taxon>Perkinsea</taxon>
        <taxon>Perkinsida</taxon>
        <taxon>Perkinsidae</taxon>
        <taxon>Perkinsus</taxon>
    </lineage>
</organism>
<evidence type="ECO:0000313" key="1">
    <source>
        <dbReference type="EMBL" id="EER19374.1"/>
    </source>
</evidence>
<evidence type="ECO:0000313" key="2">
    <source>
        <dbReference type="Proteomes" id="UP000007800"/>
    </source>
</evidence>
<dbReference type="OrthoDB" id="10315811at2759"/>
<protein>
    <submittedName>
        <fullName evidence="1">Uncharacterized protein</fullName>
    </submittedName>
</protein>
<gene>
    <name evidence="1" type="ORF">Pmar_PMAR012350</name>
</gene>
<name>C5K739_PERM5</name>
<dbReference type="RefSeq" id="XP_002787578.1">
    <property type="nucleotide sequence ID" value="XM_002787532.1"/>
</dbReference>
<reference evidence="1 2" key="1">
    <citation type="submission" date="2008-07" db="EMBL/GenBank/DDBJ databases">
        <authorList>
            <person name="El-Sayed N."/>
            <person name="Caler E."/>
            <person name="Inman J."/>
            <person name="Amedeo P."/>
            <person name="Hass B."/>
            <person name="Wortman J."/>
        </authorList>
    </citation>
    <scope>NUCLEOTIDE SEQUENCE [LARGE SCALE GENOMIC DNA]</scope>
    <source>
        <strain evidence="2">ATCC 50983 / TXsc</strain>
    </source>
</reference>
<dbReference type="AlphaFoldDB" id="C5K739"/>
<dbReference type="GeneID" id="9039635"/>
<dbReference type="EMBL" id="GG671079">
    <property type="protein sequence ID" value="EER19374.1"/>
    <property type="molecule type" value="Genomic_DNA"/>
</dbReference>
<dbReference type="InParanoid" id="C5K739"/>
<proteinExistence type="predicted"/>
<accession>C5K739</accession>